<dbReference type="GO" id="GO:0008559">
    <property type="term" value="F:ABC-type xenobiotic transporter activity"/>
    <property type="evidence" value="ECO:0007669"/>
    <property type="project" value="UniProtKB-EC"/>
</dbReference>
<dbReference type="PROSITE" id="PS00211">
    <property type="entry name" value="ABC_TRANSPORTER_1"/>
    <property type="match status" value="2"/>
</dbReference>
<keyword evidence="12" id="KW-0325">Glycoprotein</keyword>
<evidence type="ECO:0000256" key="10">
    <source>
        <dbReference type="ARBA" id="ARBA00022989"/>
    </source>
</evidence>
<evidence type="ECO:0000256" key="12">
    <source>
        <dbReference type="ARBA" id="ARBA00023180"/>
    </source>
</evidence>
<evidence type="ECO:0000256" key="13">
    <source>
        <dbReference type="ARBA" id="ARBA00034018"/>
    </source>
</evidence>
<feature type="transmembrane region" description="Helical" evidence="14">
    <location>
        <begin position="826"/>
        <end position="843"/>
    </location>
</feature>
<evidence type="ECO:0000313" key="17">
    <source>
        <dbReference type="EMBL" id="CAD7089354.1"/>
    </source>
</evidence>
<dbReference type="FunFam" id="3.40.50.300:FF:000205">
    <property type="entry name" value="ABC transporter B family member 4"/>
    <property type="match status" value="1"/>
</dbReference>
<dbReference type="InterPro" id="IPR011527">
    <property type="entry name" value="ABC1_TM_dom"/>
</dbReference>
<dbReference type="GO" id="GO:0015421">
    <property type="term" value="F:ABC-type oligopeptide transporter activity"/>
    <property type="evidence" value="ECO:0007669"/>
    <property type="project" value="TreeGrafter"/>
</dbReference>
<keyword evidence="18" id="KW-1185">Reference proteome</keyword>
<keyword evidence="10 14" id="KW-1133">Transmembrane helix</keyword>
<dbReference type="InterPro" id="IPR017871">
    <property type="entry name" value="ABC_transporter-like_CS"/>
</dbReference>
<comment type="catalytic activity">
    <reaction evidence="13">
        <text>ATP + H2O + xenobioticSide 1 = ADP + phosphate + xenobioticSide 2.</text>
        <dbReference type="EC" id="7.6.2.2"/>
    </reaction>
</comment>
<feature type="transmembrane region" description="Helical" evidence="14">
    <location>
        <begin position="277"/>
        <end position="299"/>
    </location>
</feature>
<dbReference type="SUPFAM" id="SSF52540">
    <property type="entry name" value="P-loop containing nucleoside triphosphate hydrolases"/>
    <property type="match status" value="2"/>
</dbReference>
<dbReference type="GO" id="GO:0090374">
    <property type="term" value="P:oligopeptide export from mitochondrion"/>
    <property type="evidence" value="ECO:0007669"/>
    <property type="project" value="TreeGrafter"/>
</dbReference>
<evidence type="ECO:0000256" key="6">
    <source>
        <dbReference type="ARBA" id="ARBA00022737"/>
    </source>
</evidence>
<proteinExistence type="inferred from homology"/>
<dbReference type="PROSITE" id="PS50893">
    <property type="entry name" value="ABC_TRANSPORTER_2"/>
    <property type="match status" value="2"/>
</dbReference>
<evidence type="ECO:0000256" key="11">
    <source>
        <dbReference type="ARBA" id="ARBA00023136"/>
    </source>
</evidence>
<keyword evidence="7" id="KW-0547">Nucleotide-binding</keyword>
<dbReference type="CDD" id="cd03249">
    <property type="entry name" value="ABC_MTABC3_MDL1_MDL2"/>
    <property type="match status" value="2"/>
</dbReference>
<keyword evidence="11 14" id="KW-0472">Membrane</keyword>
<dbReference type="InterPro" id="IPR003439">
    <property type="entry name" value="ABC_transporter-like_ATP-bd"/>
</dbReference>
<dbReference type="Gene3D" id="1.20.1560.10">
    <property type="entry name" value="ABC transporter type 1, transmembrane domain"/>
    <property type="match status" value="1"/>
</dbReference>
<feature type="transmembrane region" description="Helical" evidence="14">
    <location>
        <begin position="908"/>
        <end position="928"/>
    </location>
</feature>
<evidence type="ECO:0000256" key="14">
    <source>
        <dbReference type="SAM" id="Phobius"/>
    </source>
</evidence>
<evidence type="ECO:0000313" key="18">
    <source>
        <dbReference type="Proteomes" id="UP000594454"/>
    </source>
</evidence>
<feature type="domain" description="ABC transporter" evidence="15">
    <location>
        <begin position="1005"/>
        <end position="1243"/>
    </location>
</feature>
<protein>
    <recommendedName>
        <fullName evidence="3">ABC-type xenobiotic transporter</fullName>
        <ecNumber evidence="3">7.6.2.2</ecNumber>
    </recommendedName>
</protein>
<dbReference type="AlphaFoldDB" id="A0A7R8UZB3"/>
<accession>A0A7R8UZB3</accession>
<dbReference type="PANTHER" id="PTHR43394">
    <property type="entry name" value="ATP-DEPENDENT PERMEASE MDL1, MITOCHONDRIAL"/>
    <property type="match status" value="1"/>
</dbReference>
<feature type="transmembrane region" description="Helical" evidence="14">
    <location>
        <begin position="319"/>
        <end position="341"/>
    </location>
</feature>
<dbReference type="SMART" id="SM00382">
    <property type="entry name" value="AAA"/>
    <property type="match status" value="2"/>
</dbReference>
<dbReference type="EC" id="7.6.2.2" evidence="3"/>
<keyword evidence="5 14" id="KW-0812">Transmembrane</keyword>
<feature type="transmembrane region" description="Helical" evidence="14">
    <location>
        <begin position="101"/>
        <end position="121"/>
    </location>
</feature>
<feature type="transmembrane region" description="Helical" evidence="14">
    <location>
        <begin position="726"/>
        <end position="749"/>
    </location>
</feature>
<organism evidence="17 18">
    <name type="scientific">Hermetia illucens</name>
    <name type="common">Black soldier fly</name>
    <dbReference type="NCBI Taxonomy" id="343691"/>
    <lineage>
        <taxon>Eukaryota</taxon>
        <taxon>Metazoa</taxon>
        <taxon>Ecdysozoa</taxon>
        <taxon>Arthropoda</taxon>
        <taxon>Hexapoda</taxon>
        <taxon>Insecta</taxon>
        <taxon>Pterygota</taxon>
        <taxon>Neoptera</taxon>
        <taxon>Endopterygota</taxon>
        <taxon>Diptera</taxon>
        <taxon>Brachycera</taxon>
        <taxon>Stratiomyomorpha</taxon>
        <taxon>Stratiomyidae</taxon>
        <taxon>Hermetiinae</taxon>
        <taxon>Hermetia</taxon>
    </lineage>
</organism>
<feature type="domain" description="ABC transmembrane type-1" evidence="16">
    <location>
        <begin position="100"/>
        <end position="346"/>
    </location>
</feature>
<feature type="transmembrane region" description="Helical" evidence="14">
    <location>
        <begin position="41"/>
        <end position="62"/>
    </location>
</feature>
<dbReference type="Pfam" id="PF00005">
    <property type="entry name" value="ABC_tran"/>
    <property type="match status" value="2"/>
</dbReference>
<evidence type="ECO:0000256" key="3">
    <source>
        <dbReference type="ARBA" id="ARBA00012191"/>
    </source>
</evidence>
<evidence type="ECO:0000256" key="9">
    <source>
        <dbReference type="ARBA" id="ARBA00022967"/>
    </source>
</evidence>
<comment type="similarity">
    <text evidence="2">Belongs to the ABC transporter superfamily. ABCB family. Multidrug resistance exporter (TC 3.A.1.201) subfamily.</text>
</comment>
<sequence length="1251" mass="139754">MVNHPLKSNMKKMLQKDVQEGTPPSVSFISLYQYATNWEKLILVAGLIACSITGLSQAFTALNFCELADAMIHYGSLNETTQQNKDHFMEKVIRFLIRDGLVVVSYLIFKYVAIVAFNYAACNQVLRMRRLFFRAMMNWDMEWYDLHESGELASRINEDLARIEDGIGEKVPMYLHYIVAFVSSLILCFFYGWELTLVCLAPVPISLLILFFLTSRTARQTKAAFNAYAQAGAVAEEVFSAIRTVHAFDGKEKEIERYNEKIANAAKASQTRELYSALLSGLQWTLFCLLNALGTWYGMQLLVKQMHWDPSDIVYTPKTMFIIFYTICVSVSHIALSSIFIESFASAQAAGAKVLHLIKQASKIDPLGNHGLRPATCMGNISFQNIHFQYPSRPDVKILNGFSLSIRRGESVAIVGHSGCGKSTCIQLLQRLYDPSEGEILLDGIEIKSLNVNWLREKIGVVGQEPVLFGTSIYENIRYGRENAGKKDIEEAARVANAHDFIVKLPQGYNTQVGERGAQLSGGQKQRIAIARALVRNPDILLLDEATSALDIKNEAKVQVALERASKGRTTIIVAHRLSTIRNADKIVVLDKGQVVEMGSHNELMMKHSVYYNMVTNQLNKEMNYNSPESPLIITELDEADDESSVHVDETPEKEPPSDILMKPATTLQILKIHPTDWPLLVFGSIGGFLGGATIPLFAVAFGGFLGALVSRNEEELLKVGEKYGIFWLALGLFVGVFFILQNFSLGLAGESLTKYLRSLCFKTMLNQEIGWFDDKRNGTGVLCARLSGETADVHQAMGSRIGNSFMSLGLITIAFLVSLMYKWQMMLIAGVFMPLIYATIWGEKKVRHRETVMKASALRSSTKLVVEVIGNIRTVVALGRQKLFCNKYMDLLIPAAKRQEFNIHIRGICYALTTSLTTMIFLPMIFYGCHLILKGELYFGDAIKIARCWSTVTVMVSNQMAYTPNVQRGLLAAANIFGLLKREPKIVDTEESYRNTKQKSKGNVKFEDVDFSYPTNPEAKILNDLNLDVNQGQNIALVGPSGCGKSTCIQLLQRFYDTNRGKVSVDEEDVRSLTLRNLRLEMGIVSQEASLFNRTIADNIAYGDNTRKASFHEIVEAAKKANIHNFIVTLPEGYETKVGDKGTQLSGGQKQRIAIARALIRNPKILLLDEATSALDIESEKVVQAALDLAKKGRTCITIAHRLATIMDADVIYVLKDGRIVENGSHKELLEMTGIYYELYKSQRTHNAWK</sequence>
<feature type="domain" description="ABC transporter" evidence="15">
    <location>
        <begin position="381"/>
        <end position="617"/>
    </location>
</feature>
<feature type="transmembrane region" description="Helical" evidence="14">
    <location>
        <begin position="680"/>
        <end position="706"/>
    </location>
</feature>
<dbReference type="Proteomes" id="UP000594454">
    <property type="component" value="Chromosome 4"/>
</dbReference>
<evidence type="ECO:0000259" key="16">
    <source>
        <dbReference type="PROSITE" id="PS50929"/>
    </source>
</evidence>
<dbReference type="EMBL" id="LR899012">
    <property type="protein sequence ID" value="CAD7089354.1"/>
    <property type="molecule type" value="Genomic_DNA"/>
</dbReference>
<feature type="transmembrane region" description="Helical" evidence="14">
    <location>
        <begin position="199"/>
        <end position="215"/>
    </location>
</feature>
<feature type="transmembrane region" description="Helical" evidence="14">
    <location>
        <begin position="174"/>
        <end position="193"/>
    </location>
</feature>
<evidence type="ECO:0000256" key="1">
    <source>
        <dbReference type="ARBA" id="ARBA00004141"/>
    </source>
</evidence>
<name>A0A7R8UZB3_HERIL</name>
<keyword evidence="8" id="KW-0067">ATP-binding</keyword>
<dbReference type="GO" id="GO:0005743">
    <property type="term" value="C:mitochondrial inner membrane"/>
    <property type="evidence" value="ECO:0007669"/>
    <property type="project" value="TreeGrafter"/>
</dbReference>
<keyword evidence="4" id="KW-0813">Transport</keyword>
<dbReference type="Gene3D" id="3.40.50.300">
    <property type="entry name" value="P-loop containing nucleotide triphosphate hydrolases"/>
    <property type="match status" value="2"/>
</dbReference>
<dbReference type="PANTHER" id="PTHR43394:SF27">
    <property type="entry name" value="ATP-DEPENDENT TRANSLOCASE ABCB1-LIKE"/>
    <property type="match status" value="1"/>
</dbReference>
<feature type="domain" description="ABC transmembrane type-1" evidence="16">
    <location>
        <begin position="682"/>
        <end position="944"/>
    </location>
</feature>
<keyword evidence="9" id="KW-1278">Translocase</keyword>
<reference evidence="17 18" key="1">
    <citation type="submission" date="2020-11" db="EMBL/GenBank/DDBJ databases">
        <authorList>
            <person name="Wallbank WR R."/>
            <person name="Pardo Diaz C."/>
            <person name="Kozak K."/>
            <person name="Martin S."/>
            <person name="Jiggins C."/>
            <person name="Moest M."/>
            <person name="Warren A I."/>
            <person name="Generalovic N T."/>
            <person name="Byers J.R.P. K."/>
            <person name="Montejo-Kovacevich G."/>
            <person name="Yen C E."/>
        </authorList>
    </citation>
    <scope>NUCLEOTIDE SEQUENCE [LARGE SCALE GENOMIC DNA]</scope>
</reference>
<dbReference type="InterPro" id="IPR036640">
    <property type="entry name" value="ABC1_TM_sf"/>
</dbReference>
<dbReference type="OrthoDB" id="6500128at2759"/>
<evidence type="ECO:0000256" key="4">
    <source>
        <dbReference type="ARBA" id="ARBA00022448"/>
    </source>
</evidence>
<dbReference type="CDD" id="cd18577">
    <property type="entry name" value="ABC_6TM_Pgp_ABCB1_D1_like"/>
    <property type="match status" value="1"/>
</dbReference>
<dbReference type="InterPro" id="IPR027417">
    <property type="entry name" value="P-loop_NTPase"/>
</dbReference>
<dbReference type="InParanoid" id="A0A7R8UZB3"/>
<dbReference type="PROSITE" id="PS50929">
    <property type="entry name" value="ABC_TM1F"/>
    <property type="match status" value="2"/>
</dbReference>
<dbReference type="GO" id="GO:0017085">
    <property type="term" value="P:response to insecticide"/>
    <property type="evidence" value="ECO:0007669"/>
    <property type="project" value="UniProtKB-ARBA"/>
</dbReference>
<dbReference type="CDD" id="cd18578">
    <property type="entry name" value="ABC_6TM_Pgp_ABCB1_D2_like"/>
    <property type="match status" value="1"/>
</dbReference>
<dbReference type="InterPro" id="IPR039421">
    <property type="entry name" value="Type_1_exporter"/>
</dbReference>
<evidence type="ECO:0000256" key="8">
    <source>
        <dbReference type="ARBA" id="ARBA00022840"/>
    </source>
</evidence>
<comment type="subcellular location">
    <subcellularLocation>
        <location evidence="1">Membrane</location>
        <topology evidence="1">Multi-pass membrane protein</topology>
    </subcellularLocation>
</comment>
<evidence type="ECO:0000256" key="2">
    <source>
        <dbReference type="ARBA" id="ARBA00007577"/>
    </source>
</evidence>
<gene>
    <name evidence="17" type="ORF">HERILL_LOCUS11909</name>
</gene>
<dbReference type="Pfam" id="PF00664">
    <property type="entry name" value="ABC_membrane"/>
    <property type="match status" value="2"/>
</dbReference>
<dbReference type="SUPFAM" id="SSF90123">
    <property type="entry name" value="ABC transporter transmembrane region"/>
    <property type="match status" value="2"/>
</dbReference>
<evidence type="ECO:0000259" key="15">
    <source>
        <dbReference type="PROSITE" id="PS50893"/>
    </source>
</evidence>
<feature type="transmembrane region" description="Helical" evidence="14">
    <location>
        <begin position="802"/>
        <end position="820"/>
    </location>
</feature>
<keyword evidence="6" id="KW-0677">Repeat</keyword>
<evidence type="ECO:0000256" key="5">
    <source>
        <dbReference type="ARBA" id="ARBA00022692"/>
    </source>
</evidence>
<dbReference type="GO" id="GO:0016887">
    <property type="term" value="F:ATP hydrolysis activity"/>
    <property type="evidence" value="ECO:0007669"/>
    <property type="project" value="InterPro"/>
</dbReference>
<dbReference type="FunFam" id="3.40.50.300:FF:000479">
    <property type="entry name" value="Multidrug resistance protein 1A"/>
    <property type="match status" value="1"/>
</dbReference>
<dbReference type="GO" id="GO:0097254">
    <property type="term" value="P:renal tubular secretion"/>
    <property type="evidence" value="ECO:0007669"/>
    <property type="project" value="UniProtKB-ARBA"/>
</dbReference>
<dbReference type="InterPro" id="IPR003593">
    <property type="entry name" value="AAA+_ATPase"/>
</dbReference>
<dbReference type="GO" id="GO:0005524">
    <property type="term" value="F:ATP binding"/>
    <property type="evidence" value="ECO:0007669"/>
    <property type="project" value="UniProtKB-KW"/>
</dbReference>
<evidence type="ECO:0000256" key="7">
    <source>
        <dbReference type="ARBA" id="ARBA00022741"/>
    </source>
</evidence>